<accession>A0A2A6RNU2</accession>
<reference evidence="10" key="1">
    <citation type="submission" date="2017-08" db="EMBL/GenBank/DDBJ databases">
        <authorList>
            <person name="Grouzdev D.S."/>
            <person name="Gaisin V.A."/>
            <person name="Rysina M.S."/>
            <person name="Gorlenko V.M."/>
        </authorList>
    </citation>
    <scope>NUCLEOTIDE SEQUENCE [LARGE SCALE GENOMIC DNA]</scope>
    <source>
        <strain evidence="10">Kir15-3F</strain>
    </source>
</reference>
<keyword evidence="7" id="KW-0963">Cytoplasm</keyword>
<evidence type="ECO:0000313" key="10">
    <source>
        <dbReference type="Proteomes" id="UP000220527"/>
    </source>
</evidence>
<evidence type="ECO:0000259" key="8">
    <source>
        <dbReference type="PROSITE" id="PS50862"/>
    </source>
</evidence>
<dbReference type="Proteomes" id="UP000220527">
    <property type="component" value="Unassembled WGS sequence"/>
</dbReference>
<dbReference type="InterPro" id="IPR002312">
    <property type="entry name" value="Asp/Asn-tRNA-synth_IIb"/>
</dbReference>
<dbReference type="GO" id="GO:0004816">
    <property type="term" value="F:asparagine-tRNA ligase activity"/>
    <property type="evidence" value="ECO:0007669"/>
    <property type="project" value="UniProtKB-UniRule"/>
</dbReference>
<feature type="domain" description="Aminoacyl-transfer RNA synthetases class-II family profile" evidence="8">
    <location>
        <begin position="134"/>
        <end position="430"/>
    </location>
</feature>
<proteinExistence type="inferred from homology"/>
<dbReference type="GO" id="GO:0003676">
    <property type="term" value="F:nucleic acid binding"/>
    <property type="evidence" value="ECO:0007669"/>
    <property type="project" value="InterPro"/>
</dbReference>
<dbReference type="Gene3D" id="3.30.930.10">
    <property type="entry name" value="Bira Bifunctional Protein, Domain 2"/>
    <property type="match status" value="1"/>
</dbReference>
<evidence type="ECO:0000256" key="1">
    <source>
        <dbReference type="ARBA" id="ARBA00008226"/>
    </source>
</evidence>
<evidence type="ECO:0000256" key="6">
    <source>
        <dbReference type="ARBA" id="ARBA00023146"/>
    </source>
</evidence>
<dbReference type="NCBIfam" id="TIGR00457">
    <property type="entry name" value="asnS"/>
    <property type="match status" value="1"/>
</dbReference>
<keyword evidence="6 7" id="KW-0030">Aminoacyl-tRNA synthetase</keyword>
<dbReference type="InterPro" id="IPR006195">
    <property type="entry name" value="aa-tRNA-synth_II"/>
</dbReference>
<dbReference type="Pfam" id="PF01336">
    <property type="entry name" value="tRNA_anti-codon"/>
    <property type="match status" value="1"/>
</dbReference>
<dbReference type="SUPFAM" id="SSF55681">
    <property type="entry name" value="Class II aaRS and biotin synthetases"/>
    <property type="match status" value="1"/>
</dbReference>
<dbReference type="GO" id="GO:0006421">
    <property type="term" value="P:asparaginyl-tRNA aminoacylation"/>
    <property type="evidence" value="ECO:0007669"/>
    <property type="project" value="UniProtKB-UniRule"/>
</dbReference>
<evidence type="ECO:0000256" key="2">
    <source>
        <dbReference type="ARBA" id="ARBA00022598"/>
    </source>
</evidence>
<keyword evidence="2 7" id="KW-0436">Ligase</keyword>
<evidence type="ECO:0000256" key="5">
    <source>
        <dbReference type="ARBA" id="ARBA00022917"/>
    </source>
</evidence>
<comment type="subunit">
    <text evidence="7">Homodimer.</text>
</comment>
<dbReference type="SUPFAM" id="SSF50249">
    <property type="entry name" value="Nucleic acid-binding proteins"/>
    <property type="match status" value="1"/>
</dbReference>
<sequence length="440" mass="49477">MSLLPTTSVAALAKHVGQTVTLAGWIYHKTEKGKLVFLQLRDGTATVQCVVFKKNVSAEAFATAQQLTQEAACRITGSVRADERAPGGFELDVAEVALVGGSSDYPISPKEHGVEFLMEHRHLWVRSARQHALLRVRAEVMAASQEWLNAQGFVRFDTPILTATAAEGTSNLFATEYFDLGTAYLAQTGQLYVEAGMMSFGKVYCFGPTFRAEKSKTRRHLTEFWMLEPEVAFATHADNLVLQEQFISAIVQRVLERRRADLEVLERDTTVLERCLPPFPRITYDAALQLIAERQGEVEGATPLAWGEDFGAPHEQLIASQFDRPVFVEKYPAAIKAFYMQPDAERPELALCADLLAPEGYGEIIGGSQRIHDVELLERRIVEHGLKLEDYRWYLDLRRYGSVPHSGFGMGIERVVAWLTGTRHIRETIPFPRMLYRIYP</sequence>
<gene>
    <name evidence="7" type="primary">asnS</name>
    <name evidence="9" type="ORF">CJ255_02735</name>
</gene>
<evidence type="ECO:0000256" key="7">
    <source>
        <dbReference type="HAMAP-Rule" id="MF_00534"/>
    </source>
</evidence>
<keyword evidence="3 7" id="KW-0547">Nucleotide-binding</keyword>
<dbReference type="PROSITE" id="PS50862">
    <property type="entry name" value="AA_TRNA_LIGASE_II"/>
    <property type="match status" value="1"/>
</dbReference>
<name>A0A2A6RNU2_9CHLR</name>
<dbReference type="PANTHER" id="PTHR22594:SF34">
    <property type="entry name" value="ASPARAGINE--TRNA LIGASE, MITOCHONDRIAL-RELATED"/>
    <property type="match status" value="1"/>
</dbReference>
<protein>
    <recommendedName>
        <fullName evidence="7">Asparagine--tRNA ligase</fullName>
        <ecNumber evidence="7">6.1.1.22</ecNumber>
    </recommendedName>
    <alternativeName>
        <fullName evidence="7">Asparaginyl-tRNA synthetase</fullName>
        <shortName evidence="7">AsnRS</shortName>
    </alternativeName>
</protein>
<dbReference type="GO" id="GO:0005524">
    <property type="term" value="F:ATP binding"/>
    <property type="evidence" value="ECO:0007669"/>
    <property type="project" value="UniProtKB-UniRule"/>
</dbReference>
<comment type="caution">
    <text evidence="9">The sequence shown here is derived from an EMBL/GenBank/DDBJ whole genome shotgun (WGS) entry which is preliminary data.</text>
</comment>
<comment type="subcellular location">
    <subcellularLocation>
        <location evidence="7">Cytoplasm</location>
    </subcellularLocation>
</comment>
<dbReference type="PANTHER" id="PTHR22594">
    <property type="entry name" value="ASPARTYL/LYSYL-TRNA SYNTHETASE"/>
    <property type="match status" value="1"/>
</dbReference>
<organism evidence="9 10">
    <name type="scientific">Candidatus Viridilinea mediisalina</name>
    <dbReference type="NCBI Taxonomy" id="2024553"/>
    <lineage>
        <taxon>Bacteria</taxon>
        <taxon>Bacillati</taxon>
        <taxon>Chloroflexota</taxon>
        <taxon>Chloroflexia</taxon>
        <taxon>Chloroflexales</taxon>
        <taxon>Chloroflexineae</taxon>
        <taxon>Oscillochloridaceae</taxon>
        <taxon>Candidatus Viridilinea</taxon>
    </lineage>
</organism>
<evidence type="ECO:0000256" key="4">
    <source>
        <dbReference type="ARBA" id="ARBA00022840"/>
    </source>
</evidence>
<evidence type="ECO:0000256" key="3">
    <source>
        <dbReference type="ARBA" id="ARBA00022741"/>
    </source>
</evidence>
<dbReference type="EMBL" id="NQWI01000007">
    <property type="protein sequence ID" value="PDW04586.1"/>
    <property type="molecule type" value="Genomic_DNA"/>
</dbReference>
<dbReference type="Gene3D" id="2.40.50.140">
    <property type="entry name" value="Nucleic acid-binding proteins"/>
    <property type="match status" value="1"/>
</dbReference>
<dbReference type="OrthoDB" id="9762036at2"/>
<dbReference type="InterPro" id="IPR004364">
    <property type="entry name" value="Aa-tRNA-synt_II"/>
</dbReference>
<dbReference type="InterPro" id="IPR004365">
    <property type="entry name" value="NA-bd_OB_tRNA"/>
</dbReference>
<comment type="catalytic activity">
    <reaction evidence="7">
        <text>tRNA(Asn) + L-asparagine + ATP = L-asparaginyl-tRNA(Asn) + AMP + diphosphate + H(+)</text>
        <dbReference type="Rhea" id="RHEA:11180"/>
        <dbReference type="Rhea" id="RHEA-COMP:9659"/>
        <dbReference type="Rhea" id="RHEA-COMP:9674"/>
        <dbReference type="ChEBI" id="CHEBI:15378"/>
        <dbReference type="ChEBI" id="CHEBI:30616"/>
        <dbReference type="ChEBI" id="CHEBI:33019"/>
        <dbReference type="ChEBI" id="CHEBI:58048"/>
        <dbReference type="ChEBI" id="CHEBI:78442"/>
        <dbReference type="ChEBI" id="CHEBI:78515"/>
        <dbReference type="ChEBI" id="CHEBI:456215"/>
        <dbReference type="EC" id="6.1.1.22"/>
    </reaction>
</comment>
<dbReference type="RefSeq" id="WP_097642569.1">
    <property type="nucleotide sequence ID" value="NZ_NQWI01000007.1"/>
</dbReference>
<keyword evidence="5 7" id="KW-0648">Protein biosynthesis</keyword>
<dbReference type="AlphaFoldDB" id="A0A2A6RNU2"/>
<dbReference type="InterPro" id="IPR004522">
    <property type="entry name" value="Asn-tRNA-ligase"/>
</dbReference>
<dbReference type="CDD" id="cd00776">
    <property type="entry name" value="AsxRS_core"/>
    <property type="match status" value="1"/>
</dbReference>
<comment type="similarity">
    <text evidence="1 7">Belongs to the class-II aminoacyl-tRNA synthetase family.</text>
</comment>
<dbReference type="Pfam" id="PF00152">
    <property type="entry name" value="tRNA-synt_2"/>
    <property type="match status" value="1"/>
</dbReference>
<dbReference type="HAMAP" id="MF_00534">
    <property type="entry name" value="Asn_tRNA_synth"/>
    <property type="match status" value="1"/>
</dbReference>
<keyword evidence="10" id="KW-1185">Reference proteome</keyword>
<dbReference type="GO" id="GO:0005737">
    <property type="term" value="C:cytoplasm"/>
    <property type="evidence" value="ECO:0007669"/>
    <property type="project" value="UniProtKB-SubCell"/>
</dbReference>
<dbReference type="PRINTS" id="PR01042">
    <property type="entry name" value="TRNASYNTHASP"/>
</dbReference>
<evidence type="ECO:0000313" key="9">
    <source>
        <dbReference type="EMBL" id="PDW04586.1"/>
    </source>
</evidence>
<dbReference type="EC" id="6.1.1.22" evidence="7"/>
<dbReference type="InterPro" id="IPR012340">
    <property type="entry name" value="NA-bd_OB-fold"/>
</dbReference>
<dbReference type="NCBIfam" id="NF003037">
    <property type="entry name" value="PRK03932.1"/>
    <property type="match status" value="1"/>
</dbReference>
<keyword evidence="4 7" id="KW-0067">ATP-binding</keyword>
<dbReference type="InterPro" id="IPR045864">
    <property type="entry name" value="aa-tRNA-synth_II/BPL/LPL"/>
</dbReference>